<evidence type="ECO:0008006" key="4">
    <source>
        <dbReference type="Google" id="ProtNLM"/>
    </source>
</evidence>
<evidence type="ECO:0000313" key="2">
    <source>
        <dbReference type="EMBL" id="MEL0659271.1"/>
    </source>
</evidence>
<keyword evidence="3" id="KW-1185">Reference proteome</keyword>
<protein>
    <recommendedName>
        <fullName evidence="4">Flagellar biosynthesis anti-sigma factor FlgM</fullName>
    </recommendedName>
</protein>
<gene>
    <name evidence="2" type="ORF">V6255_08970</name>
</gene>
<evidence type="ECO:0000256" key="1">
    <source>
        <dbReference type="SAM" id="MobiDB-lite"/>
    </source>
</evidence>
<comment type="caution">
    <text evidence="2">The sequence shown here is derived from an EMBL/GenBank/DDBJ whole genome shotgun (WGS) entry which is preliminary data.</text>
</comment>
<feature type="region of interest" description="Disordered" evidence="1">
    <location>
        <begin position="16"/>
        <end position="57"/>
    </location>
</feature>
<reference evidence="2 3" key="1">
    <citation type="submission" date="2024-02" db="EMBL/GenBank/DDBJ databases">
        <title>Bacteria isolated from the canopy kelp, Nereocystis luetkeana.</title>
        <authorList>
            <person name="Pfister C.A."/>
            <person name="Younker I.T."/>
            <person name="Light S.H."/>
        </authorList>
    </citation>
    <scope>NUCLEOTIDE SEQUENCE [LARGE SCALE GENOMIC DNA]</scope>
    <source>
        <strain evidence="2 3">TI.2.07</strain>
    </source>
</reference>
<proteinExistence type="predicted"/>
<evidence type="ECO:0000313" key="3">
    <source>
        <dbReference type="Proteomes" id="UP001366060"/>
    </source>
</evidence>
<accession>A0ABU9HCC1</accession>
<sequence>MDINGSVNIHAQAVTALRNDPNTSNAHHQAARIQKETQSIDKVTAEQPTPKTTSVSEDVVSTRLSEFRSFSADKPIAANETIGSLIGMSV</sequence>
<dbReference type="Proteomes" id="UP001366060">
    <property type="component" value="Unassembled WGS sequence"/>
</dbReference>
<dbReference type="RefSeq" id="WP_341627839.1">
    <property type="nucleotide sequence ID" value="NZ_JBAKBA010000017.1"/>
</dbReference>
<feature type="compositionally biased region" description="Polar residues" evidence="1">
    <location>
        <begin position="40"/>
        <end position="56"/>
    </location>
</feature>
<name>A0ABU9HCC1_9GAMM</name>
<organism evidence="2 3">
    <name type="scientific">Psychromonas arctica</name>
    <dbReference type="NCBI Taxonomy" id="168275"/>
    <lineage>
        <taxon>Bacteria</taxon>
        <taxon>Pseudomonadati</taxon>
        <taxon>Pseudomonadota</taxon>
        <taxon>Gammaproteobacteria</taxon>
        <taxon>Alteromonadales</taxon>
        <taxon>Psychromonadaceae</taxon>
        <taxon>Psychromonas</taxon>
    </lineage>
</organism>
<dbReference type="EMBL" id="JBAKBA010000017">
    <property type="protein sequence ID" value="MEL0659271.1"/>
    <property type="molecule type" value="Genomic_DNA"/>
</dbReference>